<dbReference type="Proteomes" id="UP000319555">
    <property type="component" value="Unassembled WGS sequence"/>
</dbReference>
<dbReference type="PANTHER" id="PTHR33204">
    <property type="entry name" value="TRANSCRIPTIONAL REGULATOR, MARR FAMILY"/>
    <property type="match status" value="1"/>
</dbReference>
<dbReference type="RefSeq" id="WP_142637835.1">
    <property type="nucleotide sequence ID" value="NZ_CANMDC010000006.1"/>
</dbReference>
<dbReference type="GO" id="GO:0003677">
    <property type="term" value="F:DNA binding"/>
    <property type="evidence" value="ECO:0007669"/>
    <property type="project" value="UniProtKB-KW"/>
</dbReference>
<reference evidence="5 6" key="1">
    <citation type="submission" date="2017-05" db="EMBL/GenBank/DDBJ databases">
        <authorList>
            <person name="Varghese N."/>
            <person name="Submissions S."/>
        </authorList>
    </citation>
    <scope>NUCLEOTIDE SEQUENCE [LARGE SCALE GENOMIC DNA]</scope>
    <source>
        <strain evidence="5 6">DSM 28009</strain>
    </source>
</reference>
<dbReference type="Pfam" id="PF01638">
    <property type="entry name" value="HxlR"/>
    <property type="match status" value="1"/>
</dbReference>
<dbReference type="InterPro" id="IPR036388">
    <property type="entry name" value="WH-like_DNA-bd_sf"/>
</dbReference>
<dbReference type="PANTHER" id="PTHR33204:SF29">
    <property type="entry name" value="TRANSCRIPTIONAL REGULATOR"/>
    <property type="match status" value="1"/>
</dbReference>
<dbReference type="Gene3D" id="1.10.10.10">
    <property type="entry name" value="Winged helix-like DNA-binding domain superfamily/Winged helix DNA-binding domain"/>
    <property type="match status" value="1"/>
</dbReference>
<accession>A0A521DSD7</accession>
<dbReference type="AlphaFoldDB" id="A0A521DSD7"/>
<keyword evidence="1" id="KW-0805">Transcription regulation</keyword>
<evidence type="ECO:0000256" key="2">
    <source>
        <dbReference type="ARBA" id="ARBA00023125"/>
    </source>
</evidence>
<evidence type="ECO:0000259" key="4">
    <source>
        <dbReference type="PROSITE" id="PS51118"/>
    </source>
</evidence>
<dbReference type="PROSITE" id="PS51118">
    <property type="entry name" value="HTH_HXLR"/>
    <property type="match status" value="1"/>
</dbReference>
<evidence type="ECO:0000313" key="5">
    <source>
        <dbReference type="EMBL" id="SMO74492.1"/>
    </source>
</evidence>
<sequence length="119" mass="13866">MKHDELEDHCQIEALISAISGRWKLLIIYWLSQGDCRFNQLQRNLGRITHRTLTRQLTELQTTGFVSRKDFKTIPPHVEYSLTPLGQSLLPLLYEMHQWAAQNADKLPEPKDLSKQLGR</sequence>
<dbReference type="EMBL" id="FXTE01000007">
    <property type="protein sequence ID" value="SMO74492.1"/>
    <property type="molecule type" value="Genomic_DNA"/>
</dbReference>
<keyword evidence="6" id="KW-1185">Reference proteome</keyword>
<organism evidence="5 6">
    <name type="scientific">Ruegeria faecimaris</name>
    <dbReference type="NCBI Taxonomy" id="686389"/>
    <lineage>
        <taxon>Bacteria</taxon>
        <taxon>Pseudomonadati</taxon>
        <taxon>Pseudomonadota</taxon>
        <taxon>Alphaproteobacteria</taxon>
        <taxon>Rhodobacterales</taxon>
        <taxon>Roseobacteraceae</taxon>
        <taxon>Ruegeria</taxon>
    </lineage>
</organism>
<dbReference type="InterPro" id="IPR002577">
    <property type="entry name" value="HTH_HxlR"/>
</dbReference>
<dbReference type="SUPFAM" id="SSF46785">
    <property type="entry name" value="Winged helix' DNA-binding domain"/>
    <property type="match status" value="1"/>
</dbReference>
<name>A0A521DSD7_9RHOB</name>
<evidence type="ECO:0000256" key="1">
    <source>
        <dbReference type="ARBA" id="ARBA00023015"/>
    </source>
</evidence>
<protein>
    <submittedName>
        <fullName evidence="5">Transcriptional regulator, HxlR family</fullName>
    </submittedName>
</protein>
<keyword evidence="3" id="KW-0804">Transcription</keyword>
<evidence type="ECO:0000313" key="6">
    <source>
        <dbReference type="Proteomes" id="UP000319555"/>
    </source>
</evidence>
<dbReference type="InterPro" id="IPR036390">
    <property type="entry name" value="WH_DNA-bd_sf"/>
</dbReference>
<dbReference type="OrthoDB" id="9800350at2"/>
<proteinExistence type="predicted"/>
<keyword evidence="2" id="KW-0238">DNA-binding</keyword>
<evidence type="ECO:0000256" key="3">
    <source>
        <dbReference type="ARBA" id="ARBA00023163"/>
    </source>
</evidence>
<feature type="domain" description="HTH hxlR-type" evidence="4">
    <location>
        <begin position="10"/>
        <end position="108"/>
    </location>
</feature>
<gene>
    <name evidence="5" type="ORF">SAMN06265380_107120</name>
</gene>